<dbReference type="EMBL" id="AAMO01000002">
    <property type="protein sequence ID" value="EAQ04359.1"/>
    <property type="molecule type" value="Genomic_DNA"/>
</dbReference>
<evidence type="ECO:0000256" key="10">
    <source>
        <dbReference type="PIRSR" id="PIRSR600101-2"/>
    </source>
</evidence>
<evidence type="ECO:0000256" key="7">
    <source>
        <dbReference type="ARBA" id="ARBA00023315"/>
    </source>
</evidence>
<evidence type="ECO:0000256" key="2">
    <source>
        <dbReference type="ARBA" id="ARBA00001089"/>
    </source>
</evidence>
<dbReference type="eggNOG" id="COG0405">
    <property type="taxonomic scope" value="Bacteria"/>
</dbReference>
<dbReference type="InterPro" id="IPR043138">
    <property type="entry name" value="GGT_lsub"/>
</dbReference>
<evidence type="ECO:0000256" key="1">
    <source>
        <dbReference type="ARBA" id="ARBA00001049"/>
    </source>
</evidence>
<dbReference type="PRINTS" id="PR01210">
    <property type="entry name" value="GGTRANSPTASE"/>
</dbReference>
<dbReference type="EC" id="2.3.2.2" evidence="11"/>
<keyword evidence="11" id="KW-0317">Glutathione biosynthesis</keyword>
<keyword evidence="5 11" id="KW-0378">Hydrolase</keyword>
<dbReference type="STRING" id="252305.OB2597_09454"/>
<evidence type="ECO:0000256" key="6">
    <source>
        <dbReference type="ARBA" id="ARBA00023145"/>
    </source>
</evidence>
<comment type="catalytic activity">
    <reaction evidence="1 11">
        <text>an S-substituted glutathione + H2O = an S-substituted L-cysteinylglycine + L-glutamate</text>
        <dbReference type="Rhea" id="RHEA:59468"/>
        <dbReference type="ChEBI" id="CHEBI:15377"/>
        <dbReference type="ChEBI" id="CHEBI:29985"/>
        <dbReference type="ChEBI" id="CHEBI:90779"/>
        <dbReference type="ChEBI" id="CHEBI:143103"/>
        <dbReference type="EC" id="3.4.19.13"/>
    </reaction>
</comment>
<dbReference type="UniPathway" id="UPA00204"/>
<dbReference type="SUPFAM" id="SSF56235">
    <property type="entry name" value="N-terminal nucleophile aminohydrolases (Ntn hydrolases)"/>
    <property type="match status" value="1"/>
</dbReference>
<comment type="subunit">
    <text evidence="11">This enzyme consists of two polypeptide chains, which are synthesized in precursor form from a single polypeptide.</text>
</comment>
<feature type="binding site" evidence="10">
    <location>
        <position position="470"/>
    </location>
    <ligand>
        <name>L-glutamate</name>
        <dbReference type="ChEBI" id="CHEBI:29985"/>
    </ligand>
</feature>
<proteinExistence type="inferred from homology"/>
<dbReference type="InterPro" id="IPR043137">
    <property type="entry name" value="GGT_ssub_C"/>
</dbReference>
<feature type="signal peptide" evidence="12">
    <location>
        <begin position="1"/>
        <end position="22"/>
    </location>
</feature>
<dbReference type="Gene3D" id="1.10.246.130">
    <property type="match status" value="1"/>
</dbReference>
<feature type="chain" id="PRO_5002659485" description="Glutathione hydrolase proenzyme" evidence="12">
    <location>
        <begin position="23"/>
        <end position="609"/>
    </location>
</feature>
<evidence type="ECO:0000256" key="12">
    <source>
        <dbReference type="SAM" id="SignalP"/>
    </source>
</evidence>
<evidence type="ECO:0000256" key="4">
    <source>
        <dbReference type="ARBA" id="ARBA00022679"/>
    </source>
</evidence>
<dbReference type="InterPro" id="IPR029055">
    <property type="entry name" value="Ntn_hydrolases_N"/>
</dbReference>
<feature type="binding site" evidence="10">
    <location>
        <begin position="494"/>
        <end position="495"/>
    </location>
    <ligand>
        <name>L-glutamate</name>
        <dbReference type="ChEBI" id="CHEBI:29985"/>
    </ligand>
</feature>
<comment type="pathway">
    <text evidence="11">Sulfur metabolism; glutathione metabolism.</text>
</comment>
<evidence type="ECO:0000256" key="8">
    <source>
        <dbReference type="ARBA" id="ARBA00047417"/>
    </source>
</evidence>
<feature type="binding site" evidence="10">
    <location>
        <position position="516"/>
    </location>
    <ligand>
        <name>L-glutamate</name>
        <dbReference type="ChEBI" id="CHEBI:29985"/>
    </ligand>
</feature>
<dbReference type="GO" id="GO:0103068">
    <property type="term" value="F:leukotriene C4 gamma-glutamyl transferase activity"/>
    <property type="evidence" value="ECO:0007669"/>
    <property type="project" value="UniProtKB-EC"/>
</dbReference>
<evidence type="ECO:0000313" key="13">
    <source>
        <dbReference type="EMBL" id="EAQ04359.1"/>
    </source>
</evidence>
<keyword evidence="6 11" id="KW-0865">Zymogen</keyword>
<dbReference type="InterPro" id="IPR000101">
    <property type="entry name" value="GGT_peptidase"/>
</dbReference>
<dbReference type="GO" id="GO:0006751">
    <property type="term" value="P:glutathione catabolic process"/>
    <property type="evidence" value="ECO:0007669"/>
    <property type="project" value="UniProtKB-UniRule"/>
</dbReference>
<gene>
    <name evidence="13" type="ORF">OB2597_09454</name>
</gene>
<dbReference type="InterPro" id="IPR051792">
    <property type="entry name" value="GGT_bact"/>
</dbReference>
<dbReference type="MEROPS" id="T03.001"/>
<dbReference type="AlphaFoldDB" id="A3TV13"/>
<sequence>MLDRLLPYLVALCLATPLSAQQATDAIPPEMTTDLSAPVDDPALRRAQETKARGFPVLARDWMISAAHPLAVEAGAEVLRSGGTAADAMVAAQAMLGLVEPQSSGLGGGGFLLYYDAARGAVTSLDGRETAPAAATPRLFQTAEGEPMAFFDAVIGGLSVGVPGTPALMEAAHRRWGRQPWARLFDPAIRTAEDGFPVSARLAAMVAFDRDRLMLHPETAAHFLPGGAPLAAGEILRNPPYAESLRAIARDGARAFYQGPIATRIASAVRTAIRPGKLTAQDIAAYRVREREPVCQPFQGYEICGMGPPSSGGVTVAQILGTAEAFRGGDLTASAISADVEMMREGEGFLNDLTLLGNAARLAFADRGRYLADSDFVPVPVGGLTDPDYLAGRAALAAEDRAIDRATAGTPAFDHALLWADHEGRPLPSTTHLSIVDSHGNALSLTSSIENAFGSRVMAGGFLLNNQLTDFSFRAHVDGLPVANGAAPGKRPRSSMAPTIVMKDGAPVMIIGSPGGSRIIGYVAETIWRHLIEGYDIQQAIALPHAVNRFGTYDIERSDRAEDLARQLAARGFDVAIRDLNSGLHGIAVTSRGLEGGADPRREGLAYGE</sequence>
<evidence type="ECO:0000256" key="9">
    <source>
        <dbReference type="PIRSR" id="PIRSR600101-1"/>
    </source>
</evidence>
<keyword evidence="4 11" id="KW-0808">Transferase</keyword>
<dbReference type="HOGENOM" id="CLU_014813_0_1_5"/>
<protein>
    <recommendedName>
        <fullName evidence="11">Glutathione hydrolase proenzyme</fullName>
        <ecNumber evidence="11">2.3.2.2</ecNumber>
        <ecNumber evidence="11">3.4.19.13</ecNumber>
    </recommendedName>
    <component>
        <recommendedName>
            <fullName evidence="11">Glutathione hydrolase large chain</fullName>
        </recommendedName>
    </component>
    <component>
        <recommendedName>
            <fullName evidence="11">Glutathione hydrolase small chain</fullName>
        </recommendedName>
    </component>
</protein>
<dbReference type="GO" id="GO:0006750">
    <property type="term" value="P:glutathione biosynthetic process"/>
    <property type="evidence" value="ECO:0007669"/>
    <property type="project" value="UniProtKB-KW"/>
</dbReference>
<dbReference type="RefSeq" id="WP_009806113.1">
    <property type="nucleotide sequence ID" value="NZ_CH724131.1"/>
</dbReference>
<dbReference type="Proteomes" id="UP000004318">
    <property type="component" value="Unassembled WGS sequence"/>
</dbReference>
<dbReference type="OrthoDB" id="9781342at2"/>
<dbReference type="EC" id="3.4.19.13" evidence="11"/>
<name>A3TV13_PSEBH</name>
<accession>A3TV13</accession>
<dbReference type="PANTHER" id="PTHR43199:SF1">
    <property type="entry name" value="GLUTATHIONE HYDROLASE PROENZYME"/>
    <property type="match status" value="1"/>
</dbReference>
<comment type="similarity">
    <text evidence="3 11">Belongs to the gamma-glutamyltransferase family.</text>
</comment>
<comment type="catalytic activity">
    <reaction evidence="2 11">
        <text>glutathione + H2O = L-cysteinylglycine + L-glutamate</text>
        <dbReference type="Rhea" id="RHEA:28807"/>
        <dbReference type="ChEBI" id="CHEBI:15377"/>
        <dbReference type="ChEBI" id="CHEBI:29985"/>
        <dbReference type="ChEBI" id="CHEBI:57925"/>
        <dbReference type="ChEBI" id="CHEBI:61694"/>
        <dbReference type="EC" id="3.4.19.13"/>
    </reaction>
</comment>
<keyword evidence="12" id="KW-0732">Signal</keyword>
<comment type="catalytic activity">
    <reaction evidence="8 11">
        <text>an N-terminal (5-L-glutamyl)-[peptide] + an alpha-amino acid = 5-L-glutamyl amino acid + an N-terminal L-alpha-aminoacyl-[peptide]</text>
        <dbReference type="Rhea" id="RHEA:23904"/>
        <dbReference type="Rhea" id="RHEA-COMP:9780"/>
        <dbReference type="Rhea" id="RHEA-COMP:9795"/>
        <dbReference type="ChEBI" id="CHEBI:77644"/>
        <dbReference type="ChEBI" id="CHEBI:78597"/>
        <dbReference type="ChEBI" id="CHEBI:78599"/>
        <dbReference type="ChEBI" id="CHEBI:78608"/>
        <dbReference type="EC" id="2.3.2.2"/>
    </reaction>
</comment>
<dbReference type="Gene3D" id="3.60.20.40">
    <property type="match status" value="1"/>
</dbReference>
<dbReference type="PANTHER" id="PTHR43199">
    <property type="entry name" value="GLUTATHIONE HYDROLASE"/>
    <property type="match status" value="1"/>
</dbReference>
<evidence type="ECO:0000256" key="3">
    <source>
        <dbReference type="ARBA" id="ARBA00009381"/>
    </source>
</evidence>
<feature type="binding site" evidence="10">
    <location>
        <position position="128"/>
    </location>
    <ligand>
        <name>L-glutamate</name>
        <dbReference type="ChEBI" id="CHEBI:29985"/>
    </ligand>
</feature>
<evidence type="ECO:0000313" key="14">
    <source>
        <dbReference type="Proteomes" id="UP000004318"/>
    </source>
</evidence>
<evidence type="ECO:0000256" key="11">
    <source>
        <dbReference type="RuleBase" id="RU368036"/>
    </source>
</evidence>
<keyword evidence="7 11" id="KW-0012">Acyltransferase</keyword>
<dbReference type="GO" id="GO:0036374">
    <property type="term" value="F:glutathione hydrolase activity"/>
    <property type="evidence" value="ECO:0007669"/>
    <property type="project" value="UniProtKB-UniRule"/>
</dbReference>
<organism evidence="13 14">
    <name type="scientific">Pseudooceanicola batsensis (strain ATCC BAA-863 / DSM 15984 / KCTC 12145 / HTCC2597)</name>
    <name type="common">Oceanicola batsensis</name>
    <dbReference type="NCBI Taxonomy" id="252305"/>
    <lineage>
        <taxon>Bacteria</taxon>
        <taxon>Pseudomonadati</taxon>
        <taxon>Pseudomonadota</taxon>
        <taxon>Alphaproteobacteria</taxon>
        <taxon>Rhodobacterales</taxon>
        <taxon>Paracoccaceae</taxon>
        <taxon>Pseudooceanicola</taxon>
    </lineage>
</organism>
<feature type="active site" description="Nucleophile" evidence="9">
    <location>
        <position position="430"/>
    </location>
</feature>
<reference evidence="13 14" key="1">
    <citation type="journal article" date="2010" name="J. Bacteriol.">
        <title>Genome sequences of Oceanicola granulosus HTCC2516(T) and Oceanicola batsensis HTCC2597(TDelta).</title>
        <authorList>
            <person name="Thrash J.C."/>
            <person name="Cho J.C."/>
            <person name="Vergin K.L."/>
            <person name="Giovannoni S.J."/>
        </authorList>
    </citation>
    <scope>NUCLEOTIDE SEQUENCE [LARGE SCALE GENOMIC DNA]</scope>
    <source>
        <strain evidence="14">ATCC BAA-863 / DSM 15984 / KCTC 12145 / HTCC2597</strain>
    </source>
</reference>
<comment type="caution">
    <text evidence="13">The sequence shown here is derived from an EMBL/GenBank/DDBJ whole genome shotgun (WGS) entry which is preliminary data.</text>
</comment>
<dbReference type="Pfam" id="PF01019">
    <property type="entry name" value="G_glu_transpept"/>
    <property type="match status" value="1"/>
</dbReference>
<dbReference type="NCBIfam" id="TIGR00066">
    <property type="entry name" value="g_glut_trans"/>
    <property type="match status" value="1"/>
</dbReference>
<evidence type="ECO:0000256" key="5">
    <source>
        <dbReference type="ARBA" id="ARBA00022801"/>
    </source>
</evidence>
<comment type="PTM">
    <text evidence="11">Cleaved by autocatalysis into a large and a small subunit.</text>
</comment>
<keyword evidence="14" id="KW-1185">Reference proteome</keyword>